<dbReference type="InterPro" id="IPR036770">
    <property type="entry name" value="Ankyrin_rpt-contain_sf"/>
</dbReference>
<dbReference type="InterPro" id="IPR026961">
    <property type="entry name" value="PGG_dom"/>
</dbReference>
<dbReference type="InParanoid" id="A0A7N2LU42"/>
<sequence>MNTSQSSYSMARTQILNAKLYKALQSEDTRTVEQLCEEVEEHGLHILIIHDDTVLQVASYAKKHDLILRPLEELPNRHLDKLTRQNHIGNTILHEAAIYNYSIDVAKKVLEKAPGLLCMRNHLGETALFRSVRYGKQIMFNFLAKKIADYDEPNQKLFLQRSDKTTILHIAILAQHFELALDIATKFGQLLGERDGDGMTGLQLLSCNPGAFQRDGEKGLLNSVILHYSSTKQEAMEKQKQKYQCAVKLANFLIERDMSWETTYPGIDQEDGATKNPYAAIKTPLFLATKSGCVEIVEQILSLYPQHSWEKNKDYVPEKMQGPALELQEELVWFERVKEVTPSHYFDHRNNQKLTAEGLFDKTNKELRQKAIEWIKRTAEGCSLVAVLIATVAFAAAYTIPGGSNGQTGAPVLLNQPFFVVFPVADVLSISFALTSVVVFLGITASPFRFADFRHSLPNKLTYGLTLLFFSVLIMMIAFAATVLLMIHNGEGWRKVVLYAVSFIPVGLFALSYYSLYRSLSKTYKYLLKKAWQVFFLASTVTLHTLKCKEWDS</sequence>
<name>A0A7N2LU42_QUELO</name>
<dbReference type="Gene3D" id="1.25.40.20">
    <property type="entry name" value="Ankyrin repeat-containing domain"/>
    <property type="match status" value="1"/>
</dbReference>
<feature type="transmembrane region" description="Helical" evidence="1">
    <location>
        <begin position="463"/>
        <end position="484"/>
    </location>
</feature>
<dbReference type="PANTHER" id="PTHR24177:SF314">
    <property type="entry name" value="PROTEIN ACCELERATED CELL DEATH 6-LIKE ISOFORM X1"/>
    <property type="match status" value="1"/>
</dbReference>
<protein>
    <recommendedName>
        <fullName evidence="2">PGG domain-containing protein</fullName>
    </recommendedName>
</protein>
<keyword evidence="1" id="KW-1133">Transmembrane helix</keyword>
<accession>A0A7N2LU42</accession>
<dbReference type="EnsemblPlants" id="QL05p071478:mrna">
    <property type="protein sequence ID" value="QL05p071478:mrna"/>
    <property type="gene ID" value="QL05p071478"/>
</dbReference>
<reference evidence="3" key="2">
    <citation type="submission" date="2021-01" db="UniProtKB">
        <authorList>
            <consortium name="EnsemblPlants"/>
        </authorList>
    </citation>
    <scope>IDENTIFICATION</scope>
</reference>
<evidence type="ECO:0000313" key="3">
    <source>
        <dbReference type="EnsemblPlants" id="QL05p071478:mrna"/>
    </source>
</evidence>
<organism evidence="3 4">
    <name type="scientific">Quercus lobata</name>
    <name type="common">Valley oak</name>
    <dbReference type="NCBI Taxonomy" id="97700"/>
    <lineage>
        <taxon>Eukaryota</taxon>
        <taxon>Viridiplantae</taxon>
        <taxon>Streptophyta</taxon>
        <taxon>Embryophyta</taxon>
        <taxon>Tracheophyta</taxon>
        <taxon>Spermatophyta</taxon>
        <taxon>Magnoliopsida</taxon>
        <taxon>eudicotyledons</taxon>
        <taxon>Gunneridae</taxon>
        <taxon>Pentapetalae</taxon>
        <taxon>rosids</taxon>
        <taxon>fabids</taxon>
        <taxon>Fagales</taxon>
        <taxon>Fagaceae</taxon>
        <taxon>Quercus</taxon>
    </lineage>
</organism>
<feature type="transmembrane region" description="Helical" evidence="1">
    <location>
        <begin position="496"/>
        <end position="516"/>
    </location>
</feature>
<proteinExistence type="predicted"/>
<evidence type="ECO:0000259" key="2">
    <source>
        <dbReference type="Pfam" id="PF13962"/>
    </source>
</evidence>
<dbReference type="SUPFAM" id="SSF48403">
    <property type="entry name" value="Ankyrin repeat"/>
    <property type="match status" value="1"/>
</dbReference>
<feature type="domain" description="PGG" evidence="2">
    <location>
        <begin position="373"/>
        <end position="484"/>
    </location>
</feature>
<dbReference type="Gramene" id="QL05p071478:mrna">
    <property type="protein sequence ID" value="QL05p071478:mrna"/>
    <property type="gene ID" value="QL05p071478"/>
</dbReference>
<evidence type="ECO:0000256" key="1">
    <source>
        <dbReference type="SAM" id="Phobius"/>
    </source>
</evidence>
<dbReference type="OMA" id="YASEWAL"/>
<dbReference type="GO" id="GO:0016020">
    <property type="term" value="C:membrane"/>
    <property type="evidence" value="ECO:0007669"/>
    <property type="project" value="TreeGrafter"/>
</dbReference>
<dbReference type="PANTHER" id="PTHR24177">
    <property type="entry name" value="CASKIN"/>
    <property type="match status" value="1"/>
</dbReference>
<dbReference type="Proteomes" id="UP000594261">
    <property type="component" value="Chromosome 5"/>
</dbReference>
<reference evidence="3 4" key="1">
    <citation type="journal article" date="2016" name="G3 (Bethesda)">
        <title>First Draft Assembly and Annotation of the Genome of a California Endemic Oak Quercus lobata Nee (Fagaceae).</title>
        <authorList>
            <person name="Sork V.L."/>
            <person name="Fitz-Gibbon S.T."/>
            <person name="Puiu D."/>
            <person name="Crepeau M."/>
            <person name="Gugger P.F."/>
            <person name="Sherman R."/>
            <person name="Stevens K."/>
            <person name="Langley C.H."/>
            <person name="Pellegrini M."/>
            <person name="Salzberg S.L."/>
        </authorList>
    </citation>
    <scope>NUCLEOTIDE SEQUENCE [LARGE SCALE GENOMIC DNA]</scope>
    <source>
        <strain evidence="3 4">cv. SW786</strain>
    </source>
</reference>
<keyword evidence="1" id="KW-0812">Transmembrane</keyword>
<dbReference type="Pfam" id="PF13962">
    <property type="entry name" value="PGG"/>
    <property type="match status" value="1"/>
</dbReference>
<feature type="transmembrane region" description="Helical" evidence="1">
    <location>
        <begin position="378"/>
        <end position="400"/>
    </location>
</feature>
<dbReference type="AlphaFoldDB" id="A0A7N2LU42"/>
<keyword evidence="4" id="KW-1185">Reference proteome</keyword>
<dbReference type="EMBL" id="LRBV02000005">
    <property type="status" value="NOT_ANNOTATED_CDS"/>
    <property type="molecule type" value="Genomic_DNA"/>
</dbReference>
<feature type="transmembrane region" description="Helical" evidence="1">
    <location>
        <begin position="420"/>
        <end position="443"/>
    </location>
</feature>
<keyword evidence="1" id="KW-0472">Membrane</keyword>
<evidence type="ECO:0000313" key="4">
    <source>
        <dbReference type="Proteomes" id="UP000594261"/>
    </source>
</evidence>